<dbReference type="Pfam" id="PF00535">
    <property type="entry name" value="Glycos_transf_2"/>
    <property type="match status" value="1"/>
</dbReference>
<dbReference type="PANTHER" id="PTHR48090:SF8">
    <property type="entry name" value="GLYCOSYLTRANSFERASE CSBB-RELATED"/>
    <property type="match status" value="1"/>
</dbReference>
<organism evidence="3 4">
    <name type="scientific">Candidatus Fimimorpha faecalis</name>
    <dbReference type="NCBI Taxonomy" id="2840824"/>
    <lineage>
        <taxon>Bacteria</taxon>
        <taxon>Bacillati</taxon>
        <taxon>Bacillota</taxon>
        <taxon>Clostridia</taxon>
        <taxon>Eubacteriales</taxon>
        <taxon>Candidatus Fimimorpha</taxon>
    </lineage>
</organism>
<dbReference type="PANTHER" id="PTHR48090">
    <property type="entry name" value="UNDECAPRENYL-PHOSPHATE 4-DEOXY-4-FORMAMIDO-L-ARABINOSE TRANSFERASE-RELATED"/>
    <property type="match status" value="1"/>
</dbReference>
<accession>A0A9D1EDT6</accession>
<dbReference type="GO" id="GO:0005886">
    <property type="term" value="C:plasma membrane"/>
    <property type="evidence" value="ECO:0007669"/>
    <property type="project" value="TreeGrafter"/>
</dbReference>
<reference evidence="3" key="1">
    <citation type="submission" date="2020-10" db="EMBL/GenBank/DDBJ databases">
        <authorList>
            <person name="Gilroy R."/>
        </authorList>
    </citation>
    <scope>NUCLEOTIDE SEQUENCE</scope>
    <source>
        <strain evidence="3">ChiW13-3771</strain>
    </source>
</reference>
<comment type="caution">
    <text evidence="3">The sequence shown here is derived from an EMBL/GenBank/DDBJ whole genome shotgun (WGS) entry which is preliminary data.</text>
</comment>
<dbReference type="Gene3D" id="3.90.550.10">
    <property type="entry name" value="Spore Coat Polysaccharide Biosynthesis Protein SpsA, Chain A"/>
    <property type="match status" value="1"/>
</dbReference>
<dbReference type="InterPro" id="IPR050256">
    <property type="entry name" value="Glycosyltransferase_2"/>
</dbReference>
<keyword evidence="1" id="KW-0812">Transmembrane</keyword>
<dbReference type="AlphaFoldDB" id="A0A9D1EDT6"/>
<protein>
    <submittedName>
        <fullName evidence="3">Glycosyltransferase family 2 protein</fullName>
    </submittedName>
</protein>
<dbReference type="InterPro" id="IPR029044">
    <property type="entry name" value="Nucleotide-diphossugar_trans"/>
</dbReference>
<feature type="transmembrane region" description="Helical" evidence="1">
    <location>
        <begin position="264"/>
        <end position="288"/>
    </location>
</feature>
<dbReference type="CDD" id="cd04187">
    <property type="entry name" value="DPM1_like_bac"/>
    <property type="match status" value="1"/>
</dbReference>
<proteinExistence type="predicted"/>
<sequence>MKTIDLVVPCYNEEEVLSVFYEETSKIVNQIRNYQFHYILVDDGSQDKTLTIMQNLASQHSEITYLSFSRNFGKESAMYAGLKHSSGDYVVVMDADLQHPPAMIPDMIQGIEEGYDCVAARRSNRNGESPIRSFFSRQFYKLSNRMSDVKMAYGAVDFRMMTRQMVDSILELSEVQRFSKGIFMWVGYNTKWIPYENVERTLGTTKWSFWSLFKYAVDGITSFSVTPLHMVSGMGFIISIIAFIYIIITLIQTLFFGIDVPGYVTTLCAVLFLGGIIEFSIGILGEYISRIYMETKDRPIYIIKTSNLKEIKKSSEQDQ</sequence>
<feature type="transmembrane region" description="Helical" evidence="1">
    <location>
        <begin position="236"/>
        <end position="258"/>
    </location>
</feature>
<keyword evidence="1" id="KW-1133">Transmembrane helix</keyword>
<gene>
    <name evidence="3" type="ORF">IAC96_05860</name>
</gene>
<reference evidence="3" key="2">
    <citation type="journal article" date="2021" name="PeerJ">
        <title>Extensive microbial diversity within the chicken gut microbiome revealed by metagenomics and culture.</title>
        <authorList>
            <person name="Gilroy R."/>
            <person name="Ravi A."/>
            <person name="Getino M."/>
            <person name="Pursley I."/>
            <person name="Horton D.L."/>
            <person name="Alikhan N.F."/>
            <person name="Baker D."/>
            <person name="Gharbi K."/>
            <person name="Hall N."/>
            <person name="Watson M."/>
            <person name="Adriaenssens E.M."/>
            <person name="Foster-Nyarko E."/>
            <person name="Jarju S."/>
            <person name="Secka A."/>
            <person name="Antonio M."/>
            <person name="Oren A."/>
            <person name="Chaudhuri R.R."/>
            <person name="La Ragione R."/>
            <person name="Hildebrand F."/>
            <person name="Pallen M.J."/>
        </authorList>
    </citation>
    <scope>NUCLEOTIDE SEQUENCE</scope>
    <source>
        <strain evidence="3">ChiW13-3771</strain>
    </source>
</reference>
<keyword evidence="1" id="KW-0472">Membrane</keyword>
<evidence type="ECO:0000313" key="4">
    <source>
        <dbReference type="Proteomes" id="UP000824201"/>
    </source>
</evidence>
<feature type="domain" description="Glycosyltransferase 2-like" evidence="2">
    <location>
        <begin position="6"/>
        <end position="169"/>
    </location>
</feature>
<dbReference type="Proteomes" id="UP000824201">
    <property type="component" value="Unassembled WGS sequence"/>
</dbReference>
<dbReference type="SUPFAM" id="SSF53448">
    <property type="entry name" value="Nucleotide-diphospho-sugar transferases"/>
    <property type="match status" value="1"/>
</dbReference>
<evidence type="ECO:0000313" key="3">
    <source>
        <dbReference type="EMBL" id="HIR88459.1"/>
    </source>
</evidence>
<name>A0A9D1EDT6_9FIRM</name>
<evidence type="ECO:0000259" key="2">
    <source>
        <dbReference type="Pfam" id="PF00535"/>
    </source>
</evidence>
<dbReference type="EMBL" id="DVHN01000064">
    <property type="protein sequence ID" value="HIR88459.1"/>
    <property type="molecule type" value="Genomic_DNA"/>
</dbReference>
<dbReference type="InterPro" id="IPR001173">
    <property type="entry name" value="Glyco_trans_2-like"/>
</dbReference>
<evidence type="ECO:0000256" key="1">
    <source>
        <dbReference type="SAM" id="Phobius"/>
    </source>
</evidence>